<proteinExistence type="predicted"/>
<reference evidence="2" key="1">
    <citation type="journal article" date="2023" name="Front. Plant Sci.">
        <title>Chromosomal-level genome assembly of Melastoma candidum provides insights into trichome evolution.</title>
        <authorList>
            <person name="Zhong Y."/>
            <person name="Wu W."/>
            <person name="Sun C."/>
            <person name="Zou P."/>
            <person name="Liu Y."/>
            <person name="Dai S."/>
            <person name="Zhou R."/>
        </authorList>
    </citation>
    <scope>NUCLEOTIDE SEQUENCE [LARGE SCALE GENOMIC DNA]</scope>
</reference>
<sequence length="208" mass="23563">MHFSMLIEQALWCGLAERGPHVFGMDLLWLEDGEGAARADRGLLLFVWVSLYFVSLPFSPYGIASFFQPRRFHCPRGSKTNKRIADVDDNDAELKDAEENGDKEEDKDDSSEDEEDSSEDEEDNSEDEDDNSEDEDDGDNGEEDIVMEEGNQEAEDDEGSSDDDDEDGYEDEYDEEAIQEGDYPDPTRLDLRQSELRVFVLLSSSSSL</sequence>
<dbReference type="Proteomes" id="UP001057402">
    <property type="component" value="Chromosome 4"/>
</dbReference>
<name>A0ACB9QYC6_9MYRT</name>
<protein>
    <submittedName>
        <fullName evidence="1">Uncharacterized protein</fullName>
    </submittedName>
</protein>
<gene>
    <name evidence="1" type="ORF">MLD38_009982</name>
</gene>
<dbReference type="EMBL" id="CM042883">
    <property type="protein sequence ID" value="KAI4371655.1"/>
    <property type="molecule type" value="Genomic_DNA"/>
</dbReference>
<keyword evidence="2" id="KW-1185">Reference proteome</keyword>
<accession>A0ACB9QYC6</accession>
<evidence type="ECO:0000313" key="2">
    <source>
        <dbReference type="Proteomes" id="UP001057402"/>
    </source>
</evidence>
<comment type="caution">
    <text evidence="1">The sequence shown here is derived from an EMBL/GenBank/DDBJ whole genome shotgun (WGS) entry which is preliminary data.</text>
</comment>
<evidence type="ECO:0000313" key="1">
    <source>
        <dbReference type="EMBL" id="KAI4371655.1"/>
    </source>
</evidence>
<organism evidence="1 2">
    <name type="scientific">Melastoma candidum</name>
    <dbReference type="NCBI Taxonomy" id="119954"/>
    <lineage>
        <taxon>Eukaryota</taxon>
        <taxon>Viridiplantae</taxon>
        <taxon>Streptophyta</taxon>
        <taxon>Embryophyta</taxon>
        <taxon>Tracheophyta</taxon>
        <taxon>Spermatophyta</taxon>
        <taxon>Magnoliopsida</taxon>
        <taxon>eudicotyledons</taxon>
        <taxon>Gunneridae</taxon>
        <taxon>Pentapetalae</taxon>
        <taxon>rosids</taxon>
        <taxon>malvids</taxon>
        <taxon>Myrtales</taxon>
        <taxon>Melastomataceae</taxon>
        <taxon>Melastomatoideae</taxon>
        <taxon>Melastomateae</taxon>
        <taxon>Melastoma</taxon>
    </lineage>
</organism>